<evidence type="ECO:0000256" key="2">
    <source>
        <dbReference type="ARBA" id="ARBA00022801"/>
    </source>
</evidence>
<keyword evidence="2 3" id="KW-0378">Hydrolase</keyword>
<organism evidence="4 5">
    <name type="scientific">Shewanella japonica</name>
    <dbReference type="NCBI Taxonomy" id="93973"/>
    <lineage>
        <taxon>Bacteria</taxon>
        <taxon>Pseudomonadati</taxon>
        <taxon>Pseudomonadota</taxon>
        <taxon>Gammaproteobacteria</taxon>
        <taxon>Alteromonadales</taxon>
        <taxon>Shewanellaceae</taxon>
        <taxon>Shewanella</taxon>
    </lineage>
</organism>
<dbReference type="InterPro" id="IPR051540">
    <property type="entry name" value="S-2-haloacid_dehalogenase"/>
</dbReference>
<name>A0ABM6JRB7_9GAMM</name>
<dbReference type="SFLD" id="SFLDS00003">
    <property type="entry name" value="Haloacid_Dehalogenase"/>
    <property type="match status" value="1"/>
</dbReference>
<dbReference type="SFLD" id="SFLDG01129">
    <property type="entry name" value="C1.5:_HAD__Beta-PGM__Phosphata"/>
    <property type="match status" value="1"/>
</dbReference>
<proteinExistence type="inferred from homology"/>
<comment type="catalytic activity">
    <reaction evidence="3">
        <text>an (S)-2-haloacid + H2O = a (2R)-2-hydroxycarboxylate + a halide anion + H(+)</text>
        <dbReference type="Rhea" id="RHEA:11192"/>
        <dbReference type="ChEBI" id="CHEBI:15377"/>
        <dbReference type="ChEBI" id="CHEBI:15378"/>
        <dbReference type="ChEBI" id="CHEBI:16042"/>
        <dbReference type="ChEBI" id="CHEBI:58314"/>
        <dbReference type="ChEBI" id="CHEBI:137405"/>
        <dbReference type="EC" id="3.8.1.2"/>
    </reaction>
</comment>
<evidence type="ECO:0000313" key="5">
    <source>
        <dbReference type="Proteomes" id="UP000191820"/>
    </source>
</evidence>
<dbReference type="InterPro" id="IPR006439">
    <property type="entry name" value="HAD-SF_hydro_IA"/>
</dbReference>
<dbReference type="InterPro" id="IPR023214">
    <property type="entry name" value="HAD_sf"/>
</dbReference>
<comment type="similarity">
    <text evidence="1 3">Belongs to the HAD-like hydrolase superfamily. S-2-haloalkanoic acid dehalogenase family.</text>
</comment>
<dbReference type="InterPro" id="IPR036412">
    <property type="entry name" value="HAD-like_sf"/>
</dbReference>
<dbReference type="InterPro" id="IPR023198">
    <property type="entry name" value="PGP-like_dom2"/>
</dbReference>
<dbReference type="NCBIfam" id="TIGR01493">
    <property type="entry name" value="HAD-SF-IA-v2"/>
    <property type="match status" value="1"/>
</dbReference>
<dbReference type="SUPFAM" id="SSF56784">
    <property type="entry name" value="HAD-like"/>
    <property type="match status" value="1"/>
</dbReference>
<dbReference type="Gene3D" id="1.10.150.240">
    <property type="entry name" value="Putative phosphatase, domain 2"/>
    <property type="match status" value="1"/>
</dbReference>
<evidence type="ECO:0000256" key="3">
    <source>
        <dbReference type="RuleBase" id="RU368077"/>
    </source>
</evidence>
<comment type="function">
    <text evidence="3">Catalyzes the hydrolytic dehalogenation of small (S)-2-haloalkanoic acids to yield the corresponding (R)-2-hydroxyalkanoic acids.</text>
</comment>
<dbReference type="CDD" id="cd02588">
    <property type="entry name" value="HAD_L2-DEX"/>
    <property type="match status" value="1"/>
</dbReference>
<dbReference type="InterPro" id="IPR006328">
    <property type="entry name" value="2-HAD"/>
</dbReference>
<reference evidence="4 5" key="1">
    <citation type="submission" date="2017-03" db="EMBL/GenBank/DDBJ databases">
        <title>Genome sequencing of Shewanella japonica KCTC 22435.</title>
        <authorList>
            <person name="Kim K.M."/>
        </authorList>
    </citation>
    <scope>NUCLEOTIDE SEQUENCE [LARGE SCALE GENOMIC DNA]</scope>
    <source>
        <strain evidence="4 5">KCTC 22435</strain>
    </source>
</reference>
<protein>
    <recommendedName>
        <fullName evidence="3">(S)-2-haloacid dehalogenase</fullName>
        <ecNumber evidence="3">3.8.1.2</ecNumber>
    </recommendedName>
    <alternativeName>
        <fullName evidence="3">2-haloalkanoic acid dehalogenase</fullName>
    </alternativeName>
    <alternativeName>
        <fullName evidence="3">Halocarboxylic acid halidohydrolase</fullName>
    </alternativeName>
    <alternativeName>
        <fullName evidence="3">L-2-haloacid dehalogenase</fullName>
    </alternativeName>
</protein>
<dbReference type="PANTHER" id="PTHR43316">
    <property type="entry name" value="HYDROLASE, HALOACID DELAHOGENASE-RELATED"/>
    <property type="match status" value="1"/>
</dbReference>
<dbReference type="Pfam" id="PF00702">
    <property type="entry name" value="Hydrolase"/>
    <property type="match status" value="1"/>
</dbReference>
<dbReference type="NCBIfam" id="TIGR01549">
    <property type="entry name" value="HAD-SF-IA-v1"/>
    <property type="match status" value="1"/>
</dbReference>
<accession>A0ABM6JRB7</accession>
<sequence length="233" mass="26386">MKENLKRPNITLAFDVYGTLINTHGVLILLETMIGDKAKAFSNRWREKQLEYSFRRGLMKNYVPFSDCTRQALEYTCDYYQISLSAEQKHALMECYKTLPSFEDVKPALITLKAQGYRMFAFSNGTKRAVETLLHAAGIDALFEGVVSADEIKTFKPNPDIYQHFLQATESKESDTWLISSNPFDVIGAIATGLKAAWVKRTEGAVFDPWEMQPNVIVADLHLLDSALNECVE</sequence>
<gene>
    <name evidence="4" type="ORF">SJ2017_3879</name>
</gene>
<dbReference type="Gene3D" id="3.40.50.1000">
    <property type="entry name" value="HAD superfamily/HAD-like"/>
    <property type="match status" value="1"/>
</dbReference>
<evidence type="ECO:0000256" key="1">
    <source>
        <dbReference type="ARBA" id="ARBA00008106"/>
    </source>
</evidence>
<dbReference type="EMBL" id="CP020472">
    <property type="protein sequence ID" value="ARD24111.1"/>
    <property type="molecule type" value="Genomic_DNA"/>
</dbReference>
<dbReference type="PANTHER" id="PTHR43316:SF3">
    <property type="entry name" value="HALOACID DEHALOGENASE, TYPE II (AFU_ORTHOLOGUE AFUA_2G07750)-RELATED"/>
    <property type="match status" value="1"/>
</dbReference>
<dbReference type="PRINTS" id="PR00413">
    <property type="entry name" value="HADHALOGNASE"/>
</dbReference>
<dbReference type="Proteomes" id="UP000191820">
    <property type="component" value="Chromosome"/>
</dbReference>
<evidence type="ECO:0000313" key="4">
    <source>
        <dbReference type="EMBL" id="ARD24111.1"/>
    </source>
</evidence>
<dbReference type="EC" id="3.8.1.2" evidence="3"/>
<dbReference type="RefSeq" id="WP_244899738.1">
    <property type="nucleotide sequence ID" value="NZ_CP020472.1"/>
</dbReference>
<keyword evidence="5" id="KW-1185">Reference proteome</keyword>
<dbReference type="NCBIfam" id="TIGR01428">
    <property type="entry name" value="HAD_type_II"/>
    <property type="match status" value="1"/>
</dbReference>